<sequence length="203" mass="22188">MLRGVSSPRKPNPARRSERSRQAVLDAARRLVSELGYDKVSIEAIAARAGVGKQTIYRWWPSKGAVIFDSILALSADGESIRLPDTGDLEADLKTVMRATVAEFADPAFEAPVRALTLQVVGDPGLAALYREKLSGPVDEAKKERLRSAQRAGQLAADADLDLVLEVLYAPLYQRWQLRSGALTPEYADRLVEITLRAFAPCA</sequence>
<dbReference type="InterPro" id="IPR036271">
    <property type="entry name" value="Tet_transcr_reg_TetR-rel_C_sf"/>
</dbReference>
<accession>A0ABW7Z7F2</accession>
<dbReference type="InterPro" id="IPR009057">
    <property type="entry name" value="Homeodomain-like_sf"/>
</dbReference>
<dbReference type="Pfam" id="PF00440">
    <property type="entry name" value="TetR_N"/>
    <property type="match status" value="1"/>
</dbReference>
<dbReference type="InterPro" id="IPR001647">
    <property type="entry name" value="HTH_TetR"/>
</dbReference>
<dbReference type="Gene3D" id="1.10.357.10">
    <property type="entry name" value="Tetracycline Repressor, domain 2"/>
    <property type="match status" value="1"/>
</dbReference>
<protein>
    <submittedName>
        <fullName evidence="7">TetR/AcrR family transcriptional regulator</fullName>
    </submittedName>
</protein>
<gene>
    <name evidence="7" type="ORF">ACIBG2_42465</name>
</gene>
<name>A0ABW7Z7F2_9ACTN</name>
<keyword evidence="3" id="KW-0804">Transcription</keyword>
<evidence type="ECO:0000313" key="7">
    <source>
        <dbReference type="EMBL" id="MFI6504111.1"/>
    </source>
</evidence>
<dbReference type="Gene3D" id="1.10.10.60">
    <property type="entry name" value="Homeodomain-like"/>
    <property type="match status" value="1"/>
</dbReference>
<keyword evidence="8" id="KW-1185">Reference proteome</keyword>
<feature type="region of interest" description="Disordered" evidence="5">
    <location>
        <begin position="1"/>
        <end position="20"/>
    </location>
</feature>
<dbReference type="InterPro" id="IPR011075">
    <property type="entry name" value="TetR_C"/>
</dbReference>
<dbReference type="PRINTS" id="PR00455">
    <property type="entry name" value="HTHTETR"/>
</dbReference>
<dbReference type="PANTHER" id="PTHR30055">
    <property type="entry name" value="HTH-TYPE TRANSCRIPTIONAL REGULATOR RUTR"/>
    <property type="match status" value="1"/>
</dbReference>
<evidence type="ECO:0000256" key="5">
    <source>
        <dbReference type="SAM" id="MobiDB-lite"/>
    </source>
</evidence>
<dbReference type="InterPro" id="IPR050109">
    <property type="entry name" value="HTH-type_TetR-like_transc_reg"/>
</dbReference>
<dbReference type="PROSITE" id="PS50977">
    <property type="entry name" value="HTH_TETR_2"/>
    <property type="match status" value="1"/>
</dbReference>
<keyword evidence="1" id="KW-0805">Transcription regulation</keyword>
<evidence type="ECO:0000256" key="1">
    <source>
        <dbReference type="ARBA" id="ARBA00023015"/>
    </source>
</evidence>
<keyword evidence="2 4" id="KW-0238">DNA-binding</keyword>
<dbReference type="PANTHER" id="PTHR30055:SF148">
    <property type="entry name" value="TETR-FAMILY TRANSCRIPTIONAL REGULATOR"/>
    <property type="match status" value="1"/>
</dbReference>
<feature type="domain" description="HTH tetR-type" evidence="6">
    <location>
        <begin position="18"/>
        <end position="78"/>
    </location>
</feature>
<reference evidence="7 8" key="1">
    <citation type="submission" date="2024-10" db="EMBL/GenBank/DDBJ databases">
        <title>The Natural Products Discovery Center: Release of the First 8490 Sequenced Strains for Exploring Actinobacteria Biosynthetic Diversity.</title>
        <authorList>
            <person name="Kalkreuter E."/>
            <person name="Kautsar S.A."/>
            <person name="Yang D."/>
            <person name="Bader C.D."/>
            <person name="Teijaro C.N."/>
            <person name="Fluegel L."/>
            <person name="Davis C.M."/>
            <person name="Simpson J.R."/>
            <person name="Lauterbach L."/>
            <person name="Steele A.D."/>
            <person name="Gui C."/>
            <person name="Meng S."/>
            <person name="Li G."/>
            <person name="Viehrig K."/>
            <person name="Ye F."/>
            <person name="Su P."/>
            <person name="Kiefer A.F."/>
            <person name="Nichols A."/>
            <person name="Cepeda A.J."/>
            <person name="Yan W."/>
            <person name="Fan B."/>
            <person name="Jiang Y."/>
            <person name="Adhikari A."/>
            <person name="Zheng C.-J."/>
            <person name="Schuster L."/>
            <person name="Cowan T.M."/>
            <person name="Smanski M.J."/>
            <person name="Chevrette M.G."/>
            <person name="De Carvalho L.P.S."/>
            <person name="Shen B."/>
        </authorList>
    </citation>
    <scope>NUCLEOTIDE SEQUENCE [LARGE SCALE GENOMIC DNA]</scope>
    <source>
        <strain evidence="7 8">NPDC050545</strain>
    </source>
</reference>
<evidence type="ECO:0000256" key="2">
    <source>
        <dbReference type="ARBA" id="ARBA00023125"/>
    </source>
</evidence>
<evidence type="ECO:0000259" key="6">
    <source>
        <dbReference type="PROSITE" id="PS50977"/>
    </source>
</evidence>
<evidence type="ECO:0000313" key="8">
    <source>
        <dbReference type="Proteomes" id="UP001612741"/>
    </source>
</evidence>
<evidence type="ECO:0000256" key="3">
    <source>
        <dbReference type="ARBA" id="ARBA00023163"/>
    </source>
</evidence>
<evidence type="ECO:0000256" key="4">
    <source>
        <dbReference type="PROSITE-ProRule" id="PRU00335"/>
    </source>
</evidence>
<dbReference type="Proteomes" id="UP001612741">
    <property type="component" value="Unassembled WGS sequence"/>
</dbReference>
<organism evidence="7 8">
    <name type="scientific">Nonomuraea typhae</name>
    <dbReference type="NCBI Taxonomy" id="2603600"/>
    <lineage>
        <taxon>Bacteria</taxon>
        <taxon>Bacillati</taxon>
        <taxon>Actinomycetota</taxon>
        <taxon>Actinomycetes</taxon>
        <taxon>Streptosporangiales</taxon>
        <taxon>Streptosporangiaceae</taxon>
        <taxon>Nonomuraea</taxon>
    </lineage>
</organism>
<dbReference type="Pfam" id="PF16859">
    <property type="entry name" value="TetR_C_11"/>
    <property type="match status" value="1"/>
</dbReference>
<dbReference type="EMBL" id="JBITGY010000013">
    <property type="protein sequence ID" value="MFI6504111.1"/>
    <property type="molecule type" value="Genomic_DNA"/>
</dbReference>
<comment type="caution">
    <text evidence="7">The sequence shown here is derived from an EMBL/GenBank/DDBJ whole genome shotgun (WGS) entry which is preliminary data.</text>
</comment>
<dbReference type="RefSeq" id="WP_397089868.1">
    <property type="nucleotide sequence ID" value="NZ_JBITGY010000013.1"/>
</dbReference>
<proteinExistence type="predicted"/>
<dbReference type="SUPFAM" id="SSF48498">
    <property type="entry name" value="Tetracyclin repressor-like, C-terminal domain"/>
    <property type="match status" value="1"/>
</dbReference>
<dbReference type="SUPFAM" id="SSF46689">
    <property type="entry name" value="Homeodomain-like"/>
    <property type="match status" value="1"/>
</dbReference>
<feature type="DNA-binding region" description="H-T-H motif" evidence="4">
    <location>
        <begin position="41"/>
        <end position="60"/>
    </location>
</feature>